<dbReference type="Proteomes" id="UP000085678">
    <property type="component" value="Unplaced"/>
</dbReference>
<reference evidence="4" key="1">
    <citation type="submission" date="2025-08" db="UniProtKB">
        <authorList>
            <consortium name="RefSeq"/>
        </authorList>
    </citation>
    <scope>IDENTIFICATION</scope>
    <source>
        <tissue evidence="4">Gonads</tissue>
    </source>
</reference>
<keyword evidence="3" id="KW-1185">Reference proteome</keyword>
<name>A0A1S3HLN1_LINAN</name>
<dbReference type="STRING" id="7574.A0A1S3HLN1"/>
<feature type="domain" description="EF-hand" evidence="2">
    <location>
        <begin position="149"/>
        <end position="184"/>
    </location>
</feature>
<dbReference type="InParanoid" id="A0A1S3HLN1"/>
<dbReference type="RefSeq" id="XP_013386927.1">
    <property type="nucleotide sequence ID" value="XM_013531473.1"/>
</dbReference>
<keyword evidence="1" id="KW-0106">Calcium</keyword>
<dbReference type="GeneID" id="106156279"/>
<feature type="domain" description="EF-hand" evidence="2">
    <location>
        <begin position="62"/>
        <end position="97"/>
    </location>
</feature>
<evidence type="ECO:0000259" key="2">
    <source>
        <dbReference type="PROSITE" id="PS50222"/>
    </source>
</evidence>
<feature type="domain" description="EF-hand" evidence="2">
    <location>
        <begin position="216"/>
        <end position="251"/>
    </location>
</feature>
<feature type="domain" description="EF-hand" evidence="2">
    <location>
        <begin position="547"/>
        <end position="582"/>
    </location>
</feature>
<dbReference type="Pfam" id="PF13833">
    <property type="entry name" value="EF-hand_8"/>
    <property type="match status" value="3"/>
</dbReference>
<dbReference type="AlphaFoldDB" id="A0A1S3HLN1"/>
<protein>
    <submittedName>
        <fullName evidence="4">Uncharacterized protein LOC106156279</fullName>
    </submittedName>
</protein>
<dbReference type="Pfam" id="PF08191">
    <property type="entry name" value="LRR_adjacent"/>
    <property type="match status" value="2"/>
</dbReference>
<gene>
    <name evidence="4" type="primary">LOC106156279</name>
</gene>
<dbReference type="Gene3D" id="1.10.238.10">
    <property type="entry name" value="EF-hand"/>
    <property type="match status" value="3"/>
</dbReference>
<evidence type="ECO:0000313" key="4">
    <source>
        <dbReference type="RefSeq" id="XP_013386927.1"/>
    </source>
</evidence>
<dbReference type="PANTHER" id="PTHR10827">
    <property type="entry name" value="RETICULOCALBIN"/>
    <property type="match status" value="1"/>
</dbReference>
<feature type="domain" description="EF-hand" evidence="2">
    <location>
        <begin position="427"/>
        <end position="462"/>
    </location>
</feature>
<dbReference type="InterPro" id="IPR018247">
    <property type="entry name" value="EF_Hand_1_Ca_BS"/>
</dbReference>
<dbReference type="OrthoDB" id="427950at2759"/>
<dbReference type="SMART" id="SM00054">
    <property type="entry name" value="EFh"/>
    <property type="match status" value="9"/>
</dbReference>
<proteinExistence type="predicted"/>
<dbReference type="PANTHER" id="PTHR10827:SF85">
    <property type="entry name" value="CALCIUM-BINDING PROTEIN"/>
    <property type="match status" value="1"/>
</dbReference>
<organism evidence="3 4">
    <name type="scientific">Lingula anatina</name>
    <name type="common">Brachiopod</name>
    <name type="synonym">Lingula unguis</name>
    <dbReference type="NCBI Taxonomy" id="7574"/>
    <lineage>
        <taxon>Eukaryota</taxon>
        <taxon>Metazoa</taxon>
        <taxon>Spiralia</taxon>
        <taxon>Lophotrochozoa</taxon>
        <taxon>Brachiopoda</taxon>
        <taxon>Linguliformea</taxon>
        <taxon>Lingulata</taxon>
        <taxon>Lingulida</taxon>
        <taxon>Linguloidea</taxon>
        <taxon>Lingulidae</taxon>
        <taxon>Lingula</taxon>
    </lineage>
</organism>
<sequence>MRSPNATCGAAWFVFSPLRNLGNLDFKIMSSIKLISLLLLVAVHGVDSANIVKNTNGKFNSYRKSKYKAFFDIIDVDEDGVVTEEEYVGLTTERAQKVLPSWRAMAVNGIFSNAFRVLWSNGYSNNKTFFTFKEMIRVHEIDMPISTEEVAGISWDVFDTFDIDCDGKLTVDEYSKFLFVYRNTAEIQPIFDAIDQNANGVLDAEEFNNKGKFTSYRITKFKVLFDIIDVDEDGVVTEKEFVGLTTKRAQKVLPSWRAMAWNGMFSNAFRVWWSNEYSNNKTSFTFKEMIRVHEIDIPITTEEVAKISWDIFGTFDIDCDGKLTVDEYSKFLFVHRNTAEIQPIFDAIDQNANGVLDAEEFVSAFDLYWYRQEFSTTDVIMGKRNLDHLEFEIMLSIELISLLLLVAVQAVDSSNIVKNSKGKITSYQITKFKAAFDIFDVDEDGVVTEEEFVGLTTERAQKVLPSWRSLAVNGIFFIGFRVWWSNKYSNYKTSFTFKEMIQVHETDMPITTKEGIEISSDLFETFDIDCDGNLTVYEYSKFLSVYRNTAEIQPIFDAIDQNANGFLDYDEFVSAYDLYWYRGEFSTTDVIIGKRY</sequence>
<dbReference type="GO" id="GO:0005509">
    <property type="term" value="F:calcium ion binding"/>
    <property type="evidence" value="ECO:0007669"/>
    <property type="project" value="InterPro"/>
</dbReference>
<dbReference type="PROSITE" id="PS50222">
    <property type="entry name" value="EF_HAND_2"/>
    <property type="match status" value="6"/>
</dbReference>
<dbReference type="InterPro" id="IPR002048">
    <property type="entry name" value="EF_hand_dom"/>
</dbReference>
<evidence type="ECO:0000313" key="3">
    <source>
        <dbReference type="Proteomes" id="UP000085678"/>
    </source>
</evidence>
<dbReference type="InterPro" id="IPR012569">
    <property type="entry name" value="Inl_IR"/>
</dbReference>
<dbReference type="Pfam" id="PF13499">
    <property type="entry name" value="EF-hand_7"/>
    <property type="match status" value="1"/>
</dbReference>
<evidence type="ECO:0000256" key="1">
    <source>
        <dbReference type="ARBA" id="ARBA00022837"/>
    </source>
</evidence>
<dbReference type="PROSITE" id="PS00018">
    <property type="entry name" value="EF_HAND_1"/>
    <property type="match status" value="6"/>
</dbReference>
<dbReference type="KEGG" id="lak:106156279"/>
<dbReference type="Pfam" id="PF13202">
    <property type="entry name" value="EF-hand_5"/>
    <property type="match status" value="4"/>
</dbReference>
<dbReference type="InterPro" id="IPR011992">
    <property type="entry name" value="EF-hand-dom_pair"/>
</dbReference>
<dbReference type="SUPFAM" id="SSF47473">
    <property type="entry name" value="EF-hand"/>
    <property type="match status" value="3"/>
</dbReference>
<feature type="domain" description="EF-hand" evidence="2">
    <location>
        <begin position="336"/>
        <end position="371"/>
    </location>
</feature>
<accession>A0A1S3HLN1</accession>
<dbReference type="CDD" id="cd00051">
    <property type="entry name" value="EFh"/>
    <property type="match status" value="3"/>
</dbReference>